<reference evidence="3" key="1">
    <citation type="submission" date="2021-01" db="EMBL/GenBank/DDBJ databases">
        <authorList>
            <person name="Corre E."/>
            <person name="Pelletier E."/>
            <person name="Niang G."/>
            <person name="Scheremetjew M."/>
            <person name="Finn R."/>
            <person name="Kale V."/>
            <person name="Holt S."/>
            <person name="Cochrane G."/>
            <person name="Meng A."/>
            <person name="Brown T."/>
            <person name="Cohen L."/>
        </authorList>
    </citation>
    <scope>NUCLEOTIDE SEQUENCE</scope>
    <source>
        <strain evidence="3">CCMP127</strain>
    </source>
</reference>
<organism evidence="3">
    <name type="scientific">Amphora coffeiformis</name>
    <dbReference type="NCBI Taxonomy" id="265554"/>
    <lineage>
        <taxon>Eukaryota</taxon>
        <taxon>Sar</taxon>
        <taxon>Stramenopiles</taxon>
        <taxon>Ochrophyta</taxon>
        <taxon>Bacillariophyta</taxon>
        <taxon>Bacillariophyceae</taxon>
        <taxon>Bacillariophycidae</taxon>
        <taxon>Thalassiophysales</taxon>
        <taxon>Catenulaceae</taxon>
        <taxon>Amphora</taxon>
    </lineage>
</organism>
<sequence length="207" mass="24089">MNEQLPSVPVPPPPPPNGDNGNDAQREDGVGGNEWDTNSFWVIPVAEDVIFDRKNQHTEHPGNVHFRSVLQHSLELYRASTTRAAKKDLICRIHNDLRDDSSNRRFLQEYHANQSWFVLNEESAKIKIEYALRCQEMADRVHYHHHHNHRPPHHHHRLPEQQEPGDEDDNDADWWNRPFVGFENDELDSLLQDDNDVYGNDDDGDGD</sequence>
<gene>
    <name evidence="3" type="ORF">ACOF00016_LOCUS14402</name>
</gene>
<feature type="compositionally biased region" description="Basic residues" evidence="1">
    <location>
        <begin position="145"/>
        <end position="157"/>
    </location>
</feature>
<protein>
    <recommendedName>
        <fullName evidence="2">DUF6824 domain-containing protein</fullName>
    </recommendedName>
</protein>
<dbReference type="InterPro" id="IPR049227">
    <property type="entry name" value="DUF6824"/>
</dbReference>
<name>A0A7S3LAS8_9STRA</name>
<feature type="compositionally biased region" description="Pro residues" evidence="1">
    <location>
        <begin position="8"/>
        <end position="17"/>
    </location>
</feature>
<dbReference type="EMBL" id="HBIM01018885">
    <property type="protein sequence ID" value="CAE0417484.1"/>
    <property type="molecule type" value="Transcribed_RNA"/>
</dbReference>
<accession>A0A7S3LAS8</accession>
<evidence type="ECO:0000259" key="2">
    <source>
        <dbReference type="Pfam" id="PF20710"/>
    </source>
</evidence>
<feature type="region of interest" description="Disordered" evidence="1">
    <location>
        <begin position="1"/>
        <end position="36"/>
    </location>
</feature>
<feature type="domain" description="DUF6824" evidence="2">
    <location>
        <begin position="48"/>
        <end position="133"/>
    </location>
</feature>
<proteinExistence type="predicted"/>
<feature type="compositionally biased region" description="Acidic residues" evidence="1">
    <location>
        <begin position="163"/>
        <end position="172"/>
    </location>
</feature>
<evidence type="ECO:0000256" key="1">
    <source>
        <dbReference type="SAM" id="MobiDB-lite"/>
    </source>
</evidence>
<feature type="compositionally biased region" description="Acidic residues" evidence="1">
    <location>
        <begin position="183"/>
        <end position="207"/>
    </location>
</feature>
<feature type="region of interest" description="Disordered" evidence="1">
    <location>
        <begin position="145"/>
        <end position="207"/>
    </location>
</feature>
<dbReference type="Pfam" id="PF20710">
    <property type="entry name" value="DUF6824"/>
    <property type="match status" value="1"/>
</dbReference>
<dbReference type="AlphaFoldDB" id="A0A7S3LAS8"/>
<evidence type="ECO:0000313" key="3">
    <source>
        <dbReference type="EMBL" id="CAE0417484.1"/>
    </source>
</evidence>